<evidence type="ECO:0000313" key="6">
    <source>
        <dbReference type="EMBL" id="UXX41829.1"/>
    </source>
</evidence>
<dbReference type="InterPro" id="IPR001841">
    <property type="entry name" value="Znf_RING"/>
</dbReference>
<accession>A0A977TNL5</accession>
<dbReference type="SMART" id="SM00184">
    <property type="entry name" value="RING"/>
    <property type="match status" value="1"/>
</dbReference>
<sequence>MNIQLYRHCIVCETTYRVRQDGCTDPLAMMDCGHYYCRQCILDTDTCYMCDHVTKNKFYVRHNQVWCVAPVIKKCVLPNTKLLNYDLICLLVRFNNLTTTNFIIHQCCIIDPPTRQTPHSKLCPWNHSQPSLQIQTPSILLTPSIPQQTLLPILSQQQPQRSLTIEPSTSFQKKCNCIAGHCLCVVSYNSNNNTRNDNNSNNNNNNENNSRAIKRAFPSTQSIIVIDSDNDDNNNSSAVYNNKCVKKRKTQTTFVTEYYDSDSDDEDRERAPPPNPTVVKAIIDCMKQNTKNLARMQSVSIEMRTSVENFLAIHPQYDTNTLYQFIYDKFCHQSITNTTFYDLYVVLLLFDIRSNNVVDKKLQNVINLINENGKKNQYMKKFFYSCDDVLVDNNNNKCVTDLCDTDDDSN</sequence>
<dbReference type="GO" id="GO:0008270">
    <property type="term" value="F:zinc ion binding"/>
    <property type="evidence" value="ECO:0007669"/>
    <property type="project" value="UniProtKB-KW"/>
</dbReference>
<evidence type="ECO:0000256" key="4">
    <source>
        <dbReference type="PROSITE-ProRule" id="PRU00175"/>
    </source>
</evidence>
<keyword evidence="3" id="KW-0862">Zinc</keyword>
<evidence type="ECO:0000313" key="7">
    <source>
        <dbReference type="Proteomes" id="UP001265762"/>
    </source>
</evidence>
<evidence type="ECO:0000256" key="3">
    <source>
        <dbReference type="ARBA" id="ARBA00022833"/>
    </source>
</evidence>
<feature type="domain" description="RING-type" evidence="5">
    <location>
        <begin position="9"/>
        <end position="51"/>
    </location>
</feature>
<protein>
    <recommendedName>
        <fullName evidence="5">RING-type domain-containing protein</fullName>
    </recommendedName>
</protein>
<dbReference type="Proteomes" id="UP001265762">
    <property type="component" value="Segment"/>
</dbReference>
<keyword evidence="7" id="KW-1185">Reference proteome</keyword>
<evidence type="ECO:0000259" key="5">
    <source>
        <dbReference type="PROSITE" id="PS50089"/>
    </source>
</evidence>
<dbReference type="EMBL" id="ON803509">
    <property type="protein sequence ID" value="UXX41829.1"/>
    <property type="molecule type" value="Genomic_DNA"/>
</dbReference>
<dbReference type="PROSITE" id="PS50089">
    <property type="entry name" value="ZF_RING_2"/>
    <property type="match status" value="1"/>
</dbReference>
<reference evidence="6" key="1">
    <citation type="journal article" date="2022" name="Virus Res.">
        <title>Genome analysis of Psilogramma increta granulovirus and its intrapopulation diversity.</title>
        <authorList>
            <person name="Zhang H."/>
            <person name="Li L."/>
            <person name="Chen B."/>
            <person name="Zuo Y."/>
            <person name="Wu W."/>
            <person name="Yuan M."/>
            <person name="Yang K."/>
        </authorList>
    </citation>
    <scope>NUCLEOTIDE SEQUENCE</scope>
    <source>
        <strain evidence="6">GZ</strain>
    </source>
</reference>
<keyword evidence="1" id="KW-0479">Metal-binding</keyword>
<keyword evidence="2 4" id="KW-0863">Zinc-finger</keyword>
<name>A0A977TNL5_9BBAC</name>
<evidence type="ECO:0000256" key="1">
    <source>
        <dbReference type="ARBA" id="ARBA00022723"/>
    </source>
</evidence>
<evidence type="ECO:0000256" key="2">
    <source>
        <dbReference type="ARBA" id="ARBA00022771"/>
    </source>
</evidence>
<dbReference type="InterPro" id="IPR017907">
    <property type="entry name" value="Znf_RING_CS"/>
</dbReference>
<dbReference type="PROSITE" id="PS00518">
    <property type="entry name" value="ZF_RING_1"/>
    <property type="match status" value="1"/>
</dbReference>
<proteinExistence type="predicted"/>
<organism evidence="6 7">
    <name type="scientific">Psilogramma increta granulovirus</name>
    <dbReference type="NCBI Taxonomy" id="2953508"/>
    <lineage>
        <taxon>Viruses</taxon>
        <taxon>Viruses incertae sedis</taxon>
        <taxon>Naldaviricetes</taxon>
        <taxon>Lefavirales</taxon>
        <taxon>Baculoviridae</taxon>
        <taxon>Betabaculovirus</taxon>
        <taxon>Betabaculovirus psincretae</taxon>
    </lineage>
</organism>